<dbReference type="GO" id="GO:0005886">
    <property type="term" value="C:plasma membrane"/>
    <property type="evidence" value="ECO:0007669"/>
    <property type="project" value="UniProtKB-SubCell"/>
</dbReference>
<dbReference type="Gene3D" id="1.20.81.30">
    <property type="entry name" value="Type II secretion system (T2SS), domain F"/>
    <property type="match status" value="1"/>
</dbReference>
<evidence type="ECO:0000256" key="1">
    <source>
        <dbReference type="ARBA" id="ARBA00004651"/>
    </source>
</evidence>
<keyword evidence="2" id="KW-1003">Cell membrane</keyword>
<dbReference type="Proteomes" id="UP000245577">
    <property type="component" value="Unassembled WGS sequence"/>
</dbReference>
<evidence type="ECO:0000313" key="8">
    <source>
        <dbReference type="EMBL" id="PWB86722.1"/>
    </source>
</evidence>
<keyword evidence="8" id="KW-0969">Cilium</keyword>
<keyword evidence="5 6" id="KW-0472">Membrane</keyword>
<dbReference type="InterPro" id="IPR042094">
    <property type="entry name" value="T2SS_GspF_sf"/>
</dbReference>
<evidence type="ECO:0000256" key="5">
    <source>
        <dbReference type="ARBA" id="ARBA00023136"/>
    </source>
</evidence>
<reference evidence="8 9" key="1">
    <citation type="submission" date="2017-03" db="EMBL/GenBank/DDBJ databases">
        <title>Genome sequence of Methanobrevibacter wosei.</title>
        <authorList>
            <person name="Poehlein A."/>
            <person name="Seedorf H."/>
            <person name="Daniel R."/>
        </authorList>
    </citation>
    <scope>NUCLEOTIDE SEQUENCE [LARGE SCALE GENOMIC DNA]</scope>
    <source>
        <strain evidence="8 9">DSM 11979</strain>
    </source>
</reference>
<feature type="transmembrane region" description="Helical" evidence="6">
    <location>
        <begin position="282"/>
        <end position="305"/>
    </location>
</feature>
<keyword evidence="3 6" id="KW-0812">Transmembrane</keyword>
<dbReference type="AlphaFoldDB" id="A0A2U1S8V2"/>
<keyword evidence="4 6" id="KW-1133">Transmembrane helix</keyword>
<evidence type="ECO:0000256" key="4">
    <source>
        <dbReference type="ARBA" id="ARBA00022989"/>
    </source>
</evidence>
<evidence type="ECO:0000256" key="2">
    <source>
        <dbReference type="ARBA" id="ARBA00022475"/>
    </source>
</evidence>
<evidence type="ECO:0000313" key="9">
    <source>
        <dbReference type="Proteomes" id="UP000245577"/>
    </source>
</evidence>
<dbReference type="Pfam" id="PF00482">
    <property type="entry name" value="T2SSF"/>
    <property type="match status" value="1"/>
</dbReference>
<dbReference type="InterPro" id="IPR056569">
    <property type="entry name" value="ArlJ-like"/>
</dbReference>
<dbReference type="InterPro" id="IPR018076">
    <property type="entry name" value="T2SS_GspF_dom"/>
</dbReference>
<gene>
    <name evidence="8" type="ORF">MBBWO_04360</name>
</gene>
<sequence>MKIKLISLFSEFYQNKISEKHLSKIQEFLFVSGIFTEAYEILAILTFLILLLEIAFILTIFILNVPTFVLAIPFFIIPAFMIYCFMKQEKRAADVERSAPDFLRQLASMLQVGLSFESAMDDISKYGEGPLYDEMRRTLLEIKIGRNFDEAWISMSNRLNSKELERVFTIILDGRKSGSSLADVIMDISNDLRDILALKRERKSSVMMAVMFLIIAAIIASPFSLGMVSVYGGFMESFGKTSEVITYAPIAGQCYLVIHSFLIGIIMSLVMYGEFKKGIKFAIPLVFVSYGIYFVISSFGSSILFGM</sequence>
<evidence type="ECO:0000256" key="6">
    <source>
        <dbReference type="SAM" id="Phobius"/>
    </source>
</evidence>
<dbReference type="OrthoDB" id="77962at2157"/>
<keyword evidence="8" id="KW-0282">Flagellum</keyword>
<feature type="transmembrane region" description="Helical" evidence="6">
    <location>
        <begin position="250"/>
        <end position="270"/>
    </location>
</feature>
<feature type="transmembrane region" description="Helical" evidence="6">
    <location>
        <begin position="206"/>
        <end position="230"/>
    </location>
</feature>
<keyword evidence="8" id="KW-0966">Cell projection</keyword>
<organism evidence="8 9">
    <name type="scientific">Methanobrevibacter woesei</name>
    <dbReference type="NCBI Taxonomy" id="190976"/>
    <lineage>
        <taxon>Archaea</taxon>
        <taxon>Methanobacteriati</taxon>
        <taxon>Methanobacteriota</taxon>
        <taxon>Methanomada group</taxon>
        <taxon>Methanobacteria</taxon>
        <taxon>Methanobacteriales</taxon>
        <taxon>Methanobacteriaceae</taxon>
        <taxon>Methanobrevibacter</taxon>
    </lineage>
</organism>
<proteinExistence type="predicted"/>
<evidence type="ECO:0000256" key="3">
    <source>
        <dbReference type="ARBA" id="ARBA00022692"/>
    </source>
</evidence>
<dbReference type="RefSeq" id="WP_116669248.1">
    <property type="nucleotide sequence ID" value="NZ_CASEFK010000007.1"/>
</dbReference>
<dbReference type="EMBL" id="MZGU01000003">
    <property type="protein sequence ID" value="PWB86722.1"/>
    <property type="molecule type" value="Genomic_DNA"/>
</dbReference>
<dbReference type="PANTHER" id="PTHR35402">
    <property type="entry name" value="INTEGRAL MEMBRANE PROTEIN-RELATED"/>
    <property type="match status" value="1"/>
</dbReference>
<keyword evidence="9" id="KW-1185">Reference proteome</keyword>
<name>A0A2U1S8V2_9EURY</name>
<dbReference type="PANTHER" id="PTHR35402:SF1">
    <property type="entry name" value="TYPE II SECRETION SYSTEM PROTEIN GSPF DOMAIN-CONTAINING PROTEIN"/>
    <property type="match status" value="1"/>
</dbReference>
<feature type="transmembrane region" description="Helical" evidence="6">
    <location>
        <begin position="41"/>
        <end position="62"/>
    </location>
</feature>
<accession>A0A2U1S8V2</accession>
<feature type="domain" description="Type II secretion system protein GspF" evidence="7">
    <location>
        <begin position="102"/>
        <end position="227"/>
    </location>
</feature>
<feature type="transmembrane region" description="Helical" evidence="6">
    <location>
        <begin position="68"/>
        <end position="86"/>
    </location>
</feature>
<comment type="caution">
    <text evidence="8">The sequence shown here is derived from an EMBL/GenBank/DDBJ whole genome shotgun (WGS) entry which is preliminary data.</text>
</comment>
<protein>
    <submittedName>
        <fullName evidence="8">Flagellar assembly protein J</fullName>
    </submittedName>
</protein>
<comment type="subcellular location">
    <subcellularLocation>
        <location evidence="1">Cell membrane</location>
        <topology evidence="1">Multi-pass membrane protein</topology>
    </subcellularLocation>
</comment>
<evidence type="ECO:0000259" key="7">
    <source>
        <dbReference type="Pfam" id="PF00482"/>
    </source>
</evidence>